<reference evidence="3 4" key="2">
    <citation type="submission" date="2016-10" db="EMBL/GenBank/DDBJ databases">
        <authorList>
            <person name="de Groot N.N."/>
        </authorList>
    </citation>
    <scope>NUCLEOTIDE SEQUENCE [LARGE SCALE GENOMIC DNA]</scope>
    <source>
        <strain evidence="3 4">BS2772</strain>
    </source>
</reference>
<protein>
    <submittedName>
        <fullName evidence="3">Glycosyl transferase, family 25</fullName>
    </submittedName>
    <submittedName>
        <fullName evidence="2">Glycosyltransferase family 25 (LPS biosynthesis protein)</fullName>
    </submittedName>
</protein>
<keyword evidence="3" id="KW-0808">Transferase</keyword>
<dbReference type="Proteomes" id="UP000748067">
    <property type="component" value="Unassembled WGS sequence"/>
</dbReference>
<evidence type="ECO:0000259" key="1">
    <source>
        <dbReference type="Pfam" id="PF01755"/>
    </source>
</evidence>
<evidence type="ECO:0000313" key="2">
    <source>
        <dbReference type="EMBL" id="KAF2406618.1"/>
    </source>
</evidence>
<sequence length="207" mass="24002">MDGVFCISLEEREDRRTLLRKEFAGTRLNIEFYIAKKDTNPERGCFTSHQACAALALERGYKNVLILEDDATLVGVKNSAIQRINHFLCSRQPDLFYLGVTLGTMWLTWSFNITRCRAKGTHAYILSNSACKKLLAFEYSDLPIDRLYSKSFKAYCAFPMICQQQPEEINPSDISSGATHSFWANNWRRQYREIFRNIGKTLIRRDF</sequence>
<dbReference type="Proteomes" id="UP000182470">
    <property type="component" value="Chromosome I"/>
</dbReference>
<dbReference type="GO" id="GO:0016740">
    <property type="term" value="F:transferase activity"/>
    <property type="evidence" value="ECO:0007669"/>
    <property type="project" value="UniProtKB-KW"/>
</dbReference>
<organism evidence="3 4">
    <name type="scientific">Pseudomonas antarctica</name>
    <dbReference type="NCBI Taxonomy" id="219572"/>
    <lineage>
        <taxon>Bacteria</taxon>
        <taxon>Pseudomonadati</taxon>
        <taxon>Pseudomonadota</taxon>
        <taxon>Gammaproteobacteria</taxon>
        <taxon>Pseudomonadales</taxon>
        <taxon>Pseudomonadaceae</taxon>
        <taxon>Pseudomonas</taxon>
    </lineage>
</organism>
<proteinExistence type="predicted"/>
<accession>A0A1H0BSK4</accession>
<dbReference type="InterPro" id="IPR002654">
    <property type="entry name" value="Glyco_trans_25"/>
</dbReference>
<dbReference type="AlphaFoldDB" id="A0A1H0BSK4"/>
<evidence type="ECO:0000313" key="4">
    <source>
        <dbReference type="Proteomes" id="UP000182470"/>
    </source>
</evidence>
<dbReference type="RefSeq" id="WP_083359015.1">
    <property type="nucleotide sequence ID" value="NZ_JBLHDY010000028.1"/>
</dbReference>
<gene>
    <name evidence="2" type="ORF">PSAN_47940</name>
    <name evidence="3" type="ORF">SAMN04490179_4454</name>
</gene>
<dbReference type="CDD" id="cd06532">
    <property type="entry name" value="Glyco_transf_25"/>
    <property type="match status" value="1"/>
</dbReference>
<name>A0A1H0BSK4_9PSED</name>
<evidence type="ECO:0000313" key="5">
    <source>
        <dbReference type="Proteomes" id="UP000748067"/>
    </source>
</evidence>
<reference evidence="2 5" key="1">
    <citation type="submission" date="2015-01" db="EMBL/GenBank/DDBJ databases">
        <title>Genome Sequence of Pseudomonas antarctica CMS 35.</title>
        <authorList>
            <person name="Voget S."/>
            <person name="Chow J."/>
            <person name="Daniel R."/>
            <person name="Streit W."/>
        </authorList>
    </citation>
    <scope>NUCLEOTIDE SEQUENCE [LARGE SCALE GENOMIC DNA]</scope>
    <source>
        <strain evidence="2 5">CMS 35</strain>
    </source>
</reference>
<evidence type="ECO:0000313" key="3">
    <source>
        <dbReference type="EMBL" id="SDN48570.1"/>
    </source>
</evidence>
<dbReference type="EMBL" id="LT629704">
    <property type="protein sequence ID" value="SDN48570.1"/>
    <property type="molecule type" value="Genomic_DNA"/>
</dbReference>
<dbReference type="Pfam" id="PF01755">
    <property type="entry name" value="Glyco_transf_25"/>
    <property type="match status" value="1"/>
</dbReference>
<keyword evidence="5" id="KW-1185">Reference proteome</keyword>
<feature type="domain" description="Glycosyl transferase family 25" evidence="1">
    <location>
        <begin position="39"/>
        <end position="145"/>
    </location>
</feature>
<dbReference type="EMBL" id="JXDI01000003">
    <property type="protein sequence ID" value="KAF2406618.1"/>
    <property type="molecule type" value="Genomic_DNA"/>
</dbReference>